<comment type="caution">
    <text evidence="2">The sequence shown here is derived from an EMBL/GenBank/DDBJ whole genome shotgun (WGS) entry which is preliminary data.</text>
</comment>
<keyword evidence="3" id="KW-1185">Reference proteome</keyword>
<evidence type="ECO:0000313" key="2">
    <source>
        <dbReference type="EMBL" id="GAA3714121.1"/>
    </source>
</evidence>
<gene>
    <name evidence="2" type="ORF">GCM10022224_094670</name>
</gene>
<dbReference type="EMBL" id="BAAAZP010000224">
    <property type="protein sequence ID" value="GAA3714121.1"/>
    <property type="molecule type" value="Genomic_DNA"/>
</dbReference>
<feature type="region of interest" description="Disordered" evidence="1">
    <location>
        <begin position="1"/>
        <end position="74"/>
    </location>
</feature>
<dbReference type="Proteomes" id="UP001500902">
    <property type="component" value="Unassembled WGS sequence"/>
</dbReference>
<organism evidence="2 3">
    <name type="scientific">Nonomuraea antimicrobica</name>
    <dbReference type="NCBI Taxonomy" id="561173"/>
    <lineage>
        <taxon>Bacteria</taxon>
        <taxon>Bacillati</taxon>
        <taxon>Actinomycetota</taxon>
        <taxon>Actinomycetes</taxon>
        <taxon>Streptosporangiales</taxon>
        <taxon>Streptosporangiaceae</taxon>
        <taxon>Nonomuraea</taxon>
    </lineage>
</organism>
<accession>A0ABP7E5P4</accession>
<evidence type="ECO:0000256" key="1">
    <source>
        <dbReference type="SAM" id="MobiDB-lite"/>
    </source>
</evidence>
<sequence length="133" mass="14265">MVTLTASNPLDAWSGSAPTAARPARTTTKALVNPTSAETTPAEIGENTPLGADAAVTRRPHAADRLRPPAPLDAGSSRKCMMFLRFDNRGTPRRSMSLIRSTPVTSGYASRNVKNTGTQRFVLARLFRSDGPR</sequence>
<reference evidence="3" key="1">
    <citation type="journal article" date="2019" name="Int. J. Syst. Evol. Microbiol.">
        <title>The Global Catalogue of Microorganisms (GCM) 10K type strain sequencing project: providing services to taxonomists for standard genome sequencing and annotation.</title>
        <authorList>
            <consortium name="The Broad Institute Genomics Platform"/>
            <consortium name="The Broad Institute Genome Sequencing Center for Infectious Disease"/>
            <person name="Wu L."/>
            <person name="Ma J."/>
        </authorList>
    </citation>
    <scope>NUCLEOTIDE SEQUENCE [LARGE SCALE GENOMIC DNA]</scope>
    <source>
        <strain evidence="3">JCM 16904</strain>
    </source>
</reference>
<proteinExistence type="predicted"/>
<feature type="compositionally biased region" description="Low complexity" evidence="1">
    <location>
        <begin position="17"/>
        <end position="28"/>
    </location>
</feature>
<feature type="compositionally biased region" description="Polar residues" evidence="1">
    <location>
        <begin position="29"/>
        <end position="39"/>
    </location>
</feature>
<name>A0ABP7E5P4_9ACTN</name>
<evidence type="ECO:0000313" key="3">
    <source>
        <dbReference type="Proteomes" id="UP001500902"/>
    </source>
</evidence>
<protein>
    <submittedName>
        <fullName evidence="2">Uncharacterized protein</fullName>
    </submittedName>
</protein>